<dbReference type="CTD" id="9818635"/>
<evidence type="ECO:0000313" key="4">
    <source>
        <dbReference type="Proteomes" id="UP000008281"/>
    </source>
</evidence>
<feature type="region of interest" description="Disordered" evidence="2">
    <location>
        <begin position="1"/>
        <end position="32"/>
    </location>
</feature>
<evidence type="ECO:0000313" key="3">
    <source>
        <dbReference type="EMBL" id="EFP04050.1"/>
    </source>
</evidence>
<feature type="coiled-coil region" evidence="1">
    <location>
        <begin position="51"/>
        <end position="78"/>
    </location>
</feature>
<dbReference type="RefSeq" id="XP_003103307.2">
    <property type="nucleotide sequence ID" value="XM_003103259.2"/>
</dbReference>
<dbReference type="EMBL" id="DS268452">
    <property type="protein sequence ID" value="EFP04050.1"/>
    <property type="molecule type" value="Genomic_DNA"/>
</dbReference>
<feature type="region of interest" description="Disordered" evidence="2">
    <location>
        <begin position="181"/>
        <end position="201"/>
    </location>
</feature>
<keyword evidence="4" id="KW-1185">Reference proteome</keyword>
<name>E3MKJ7_CAERE</name>
<proteinExistence type="predicted"/>
<keyword evidence="1" id="KW-0175">Coiled coil</keyword>
<dbReference type="HOGENOM" id="CLU_1042941_0_0_1"/>
<protein>
    <submittedName>
        <fullName evidence="3">Uncharacterized protein</fullName>
    </submittedName>
</protein>
<gene>
    <name evidence="3" type="ORF">CRE_27621</name>
</gene>
<accession>E3MKJ7</accession>
<evidence type="ECO:0000256" key="2">
    <source>
        <dbReference type="SAM" id="MobiDB-lite"/>
    </source>
</evidence>
<sequence length="267" mass="30935">MSNTSSALCDQDQQTSQQLSSQVAPEQPTEPSDFINQVEQLPDRSNSTLSRAENAERLRELDANIQFLQRRLIRNRENLEVTRVLEQELHRVSNLFEQITEEHRQQVEHDPVNEEVLEFPLPNDVEEDESERHDLRSEHGYQSNYERFGEMVPSEFSVRNRAMRAARAAFRQLTLKMDSVGQSPISSVDSSLSDLSKPEESEFRSNCTQTEAGRNARLFFDLDGRDYFEAYERHVQQMSVERHGNTIVYRHSDGTQSIRHIPPPDSD</sequence>
<dbReference type="GeneID" id="9818635"/>
<organism evidence="4">
    <name type="scientific">Caenorhabditis remanei</name>
    <name type="common">Caenorhabditis vulgaris</name>
    <dbReference type="NCBI Taxonomy" id="31234"/>
    <lineage>
        <taxon>Eukaryota</taxon>
        <taxon>Metazoa</taxon>
        <taxon>Ecdysozoa</taxon>
        <taxon>Nematoda</taxon>
        <taxon>Chromadorea</taxon>
        <taxon>Rhabditida</taxon>
        <taxon>Rhabditina</taxon>
        <taxon>Rhabditomorpha</taxon>
        <taxon>Rhabditoidea</taxon>
        <taxon>Rhabditidae</taxon>
        <taxon>Peloderinae</taxon>
        <taxon>Caenorhabditis</taxon>
    </lineage>
</organism>
<dbReference type="AlphaFoldDB" id="E3MKJ7"/>
<dbReference type="Proteomes" id="UP000008281">
    <property type="component" value="Unassembled WGS sequence"/>
</dbReference>
<evidence type="ECO:0000256" key="1">
    <source>
        <dbReference type="SAM" id="Coils"/>
    </source>
</evidence>
<feature type="compositionally biased region" description="Low complexity" evidence="2">
    <location>
        <begin position="186"/>
        <end position="195"/>
    </location>
</feature>
<reference evidence="3" key="1">
    <citation type="submission" date="2007-07" db="EMBL/GenBank/DDBJ databases">
        <title>PCAP assembly of the Caenorhabditis remanei genome.</title>
        <authorList>
            <consortium name="The Caenorhabditis remanei Sequencing Consortium"/>
            <person name="Wilson R.K."/>
        </authorList>
    </citation>
    <scope>NUCLEOTIDE SEQUENCE [LARGE SCALE GENOMIC DNA]</scope>
    <source>
        <strain evidence="3">PB4641</strain>
    </source>
</reference>
<feature type="compositionally biased region" description="Low complexity" evidence="2">
    <location>
        <begin position="10"/>
        <end position="22"/>
    </location>
</feature>
<dbReference type="KEGG" id="crq:GCK72_023107"/>